<dbReference type="Proteomes" id="UP000076603">
    <property type="component" value="Unassembled WGS sequence"/>
</dbReference>
<evidence type="ECO:0000313" key="2">
    <source>
        <dbReference type="EMBL" id="KZL94347.1"/>
    </source>
</evidence>
<accession>A0A162UW33</accession>
<evidence type="ECO:0000313" key="3">
    <source>
        <dbReference type="Proteomes" id="UP000076603"/>
    </source>
</evidence>
<dbReference type="Pfam" id="PF02796">
    <property type="entry name" value="HTH_7"/>
    <property type="match status" value="1"/>
</dbReference>
<proteinExistence type="predicted"/>
<dbReference type="PATRIC" id="fig|1121326.3.peg.1370"/>
<dbReference type="GO" id="GO:0000150">
    <property type="term" value="F:DNA strand exchange activity"/>
    <property type="evidence" value="ECO:0007669"/>
    <property type="project" value="InterPro"/>
</dbReference>
<dbReference type="GO" id="GO:0003677">
    <property type="term" value="F:DNA binding"/>
    <property type="evidence" value="ECO:0007669"/>
    <property type="project" value="InterPro"/>
</dbReference>
<gene>
    <name evidence="2" type="ORF">CLMAG_14000</name>
</gene>
<dbReference type="AlphaFoldDB" id="A0A162UW33"/>
<organism evidence="2 3">
    <name type="scientific">Clostridium magnum DSM 2767</name>
    <dbReference type="NCBI Taxonomy" id="1121326"/>
    <lineage>
        <taxon>Bacteria</taxon>
        <taxon>Bacillati</taxon>
        <taxon>Bacillota</taxon>
        <taxon>Clostridia</taxon>
        <taxon>Eubacteriales</taxon>
        <taxon>Clostridiaceae</taxon>
        <taxon>Clostridium</taxon>
    </lineage>
</organism>
<protein>
    <submittedName>
        <fullName evidence="2">Helix-turn-helix domain of resolvase</fullName>
    </submittedName>
</protein>
<sequence length="104" mass="11894">MKMHFAANKENFYAFALSIAAGFSSDKALSKMGLLKTRSESQKASHPSKISPNEREKVKRLYWEEDMTVTEIAKIYECSATTVLKYLNENSIEVKSRGRKRIEV</sequence>
<name>A0A162UW33_9CLOT</name>
<dbReference type="InterPro" id="IPR006120">
    <property type="entry name" value="Resolvase_HTH_dom"/>
</dbReference>
<dbReference type="STRING" id="1121326.CLMAG_14000"/>
<reference evidence="2 3" key="1">
    <citation type="submission" date="2016-04" db="EMBL/GenBank/DDBJ databases">
        <title>Genome sequence of Clostridium magnum DSM 2767.</title>
        <authorList>
            <person name="Poehlein A."/>
            <person name="Uhlig R."/>
            <person name="Fischer R."/>
            <person name="Bahl H."/>
            <person name="Daniel R."/>
        </authorList>
    </citation>
    <scope>NUCLEOTIDE SEQUENCE [LARGE SCALE GENOMIC DNA]</scope>
    <source>
        <strain evidence="2 3">DSM 2767</strain>
    </source>
</reference>
<evidence type="ECO:0000259" key="1">
    <source>
        <dbReference type="Pfam" id="PF02796"/>
    </source>
</evidence>
<feature type="domain" description="Resolvase HTH" evidence="1">
    <location>
        <begin position="46"/>
        <end position="89"/>
    </location>
</feature>
<keyword evidence="3" id="KW-1185">Reference proteome</keyword>
<comment type="caution">
    <text evidence="2">The sequence shown here is derived from an EMBL/GenBank/DDBJ whole genome shotgun (WGS) entry which is preliminary data.</text>
</comment>
<dbReference type="Gene3D" id="1.10.10.60">
    <property type="entry name" value="Homeodomain-like"/>
    <property type="match status" value="1"/>
</dbReference>
<dbReference type="EMBL" id="LWAE01000001">
    <property type="protein sequence ID" value="KZL94347.1"/>
    <property type="molecule type" value="Genomic_DNA"/>
</dbReference>